<sequence>MSRSLRSSLMFIREVITMVGSGQRGPGGDQHRGEHASHRFALSGVDAGAVQAYAAFCRDYAQVYRRYAGAVTGDAAVGRTLADAALQELGAQWSHALRSADPCALGWVLLRAATAFRRTSTVRSLQCALRPQEVDALVLHYRVGLSAARAGSAMGVSAGVFDLLRHDALRKAARLDWGLNMPRGIAV</sequence>
<dbReference type="EMBL" id="SZNQ01000001">
    <property type="protein sequence ID" value="TKT03664.1"/>
    <property type="molecule type" value="Genomic_DNA"/>
</dbReference>
<dbReference type="RefSeq" id="WP_137309509.1">
    <property type="nucleotide sequence ID" value="NZ_SZNQ01000001.1"/>
</dbReference>
<reference evidence="1 2" key="1">
    <citation type="submission" date="2019-04" db="EMBL/GenBank/DDBJ databases">
        <title>Streptomyces lasaliensis sp. nov., an Actinomycete isolated from soil which produces the polyether antibiotic lasalocid.</title>
        <authorList>
            <person name="Erwin G."/>
            <person name="Haber C."/>
        </authorList>
    </citation>
    <scope>NUCLEOTIDE SEQUENCE [LARGE SCALE GENOMIC DNA]</scope>
    <source>
        <strain evidence="1 2">X-537</strain>
    </source>
</reference>
<organism evidence="1 2">
    <name type="scientific">Streptomyces lasalocidi</name>
    <name type="common">Streptomyces lasaliensis</name>
    <dbReference type="NCBI Taxonomy" id="324833"/>
    <lineage>
        <taxon>Bacteria</taxon>
        <taxon>Bacillati</taxon>
        <taxon>Actinomycetota</taxon>
        <taxon>Actinomycetes</taxon>
        <taxon>Kitasatosporales</taxon>
        <taxon>Streptomycetaceae</taxon>
        <taxon>Streptomyces</taxon>
    </lineage>
</organism>
<dbReference type="Proteomes" id="UP000305929">
    <property type="component" value="Unassembled WGS sequence"/>
</dbReference>
<evidence type="ECO:0000313" key="2">
    <source>
        <dbReference type="Proteomes" id="UP000305929"/>
    </source>
</evidence>
<comment type="caution">
    <text evidence="1">The sequence shown here is derived from an EMBL/GenBank/DDBJ whole genome shotgun (WGS) entry which is preliminary data.</text>
</comment>
<name>A0A4U5WN67_STRLS</name>
<protein>
    <submittedName>
        <fullName evidence="1">Uncharacterized protein</fullName>
    </submittedName>
</protein>
<gene>
    <name evidence="1" type="ORF">E4U91_28765</name>
</gene>
<dbReference type="AlphaFoldDB" id="A0A4U5WN67"/>
<keyword evidence="2" id="KW-1185">Reference proteome</keyword>
<proteinExistence type="predicted"/>
<accession>A0A4U5WN67</accession>
<evidence type="ECO:0000313" key="1">
    <source>
        <dbReference type="EMBL" id="TKT03664.1"/>
    </source>
</evidence>